<feature type="region of interest" description="Disordered" evidence="1">
    <location>
        <begin position="1"/>
        <end position="24"/>
    </location>
</feature>
<dbReference type="EMBL" id="WMLB01000044">
    <property type="protein sequence ID" value="MTH70319.1"/>
    <property type="molecule type" value="Genomic_DNA"/>
</dbReference>
<evidence type="ECO:0000256" key="1">
    <source>
        <dbReference type="SAM" id="MobiDB-lite"/>
    </source>
</evidence>
<accession>A0A6I3MA17</accession>
<dbReference type="OrthoDB" id="322908at2"/>
<organism evidence="3 4">
    <name type="scientific">Agromyces bracchium</name>
    <dbReference type="NCBI Taxonomy" id="88376"/>
    <lineage>
        <taxon>Bacteria</taxon>
        <taxon>Bacillati</taxon>
        <taxon>Actinomycetota</taxon>
        <taxon>Actinomycetes</taxon>
        <taxon>Micrococcales</taxon>
        <taxon>Microbacteriaceae</taxon>
        <taxon>Agromyces</taxon>
    </lineage>
</organism>
<dbReference type="AlphaFoldDB" id="A0A6I3MA17"/>
<evidence type="ECO:0000313" key="4">
    <source>
        <dbReference type="Proteomes" id="UP000433071"/>
    </source>
</evidence>
<dbReference type="InterPro" id="IPR024534">
    <property type="entry name" value="JetD_C"/>
</dbReference>
<dbReference type="Pfam" id="PF09983">
    <property type="entry name" value="JetD_C"/>
    <property type="match status" value="1"/>
</dbReference>
<sequence>MDRATLLAHEDRWGQEASPTSASLSDLSHAESALYEDLVTDRFGASVRLEQELIDWKWVTEALGD</sequence>
<proteinExistence type="predicted"/>
<evidence type="ECO:0000259" key="2">
    <source>
        <dbReference type="Pfam" id="PF09983"/>
    </source>
</evidence>
<name>A0A6I3MA17_9MICO</name>
<feature type="compositionally biased region" description="Basic and acidic residues" evidence="1">
    <location>
        <begin position="1"/>
        <end position="14"/>
    </location>
</feature>
<feature type="domain" description="Wadjet protein JetD C-terminal" evidence="2">
    <location>
        <begin position="1"/>
        <end position="63"/>
    </location>
</feature>
<comment type="caution">
    <text evidence="3">The sequence shown here is derived from an EMBL/GenBank/DDBJ whole genome shotgun (WGS) entry which is preliminary data.</text>
</comment>
<keyword evidence="4" id="KW-1185">Reference proteome</keyword>
<protein>
    <recommendedName>
        <fullName evidence="2">Wadjet protein JetD C-terminal domain-containing protein</fullName>
    </recommendedName>
</protein>
<reference evidence="3 4" key="1">
    <citation type="submission" date="2019-11" db="EMBL/GenBank/DDBJ databases">
        <title>Agromyces kandeliae sp. nov., isolated from mangrove soil.</title>
        <authorList>
            <person name="Wang R."/>
        </authorList>
    </citation>
    <scope>NUCLEOTIDE SEQUENCE [LARGE SCALE GENOMIC DNA]</scope>
    <source>
        <strain evidence="3 4">JCM 11433</strain>
    </source>
</reference>
<evidence type="ECO:0000313" key="3">
    <source>
        <dbReference type="EMBL" id="MTH70319.1"/>
    </source>
</evidence>
<dbReference type="Proteomes" id="UP000433071">
    <property type="component" value="Unassembled WGS sequence"/>
</dbReference>
<gene>
    <name evidence="3" type="ORF">GJ743_18305</name>
</gene>